<dbReference type="GO" id="GO:0046872">
    <property type="term" value="F:metal ion binding"/>
    <property type="evidence" value="ECO:0007669"/>
    <property type="project" value="UniProtKB-KW"/>
</dbReference>
<dbReference type="Proteomes" id="UP000623842">
    <property type="component" value="Unassembled WGS sequence"/>
</dbReference>
<keyword evidence="4" id="KW-1015">Disulfide bond</keyword>
<sequence length="200" mass="22327">MTKKLIILGLSLALLLSIPLLTNYSTSNKRINSSSAIEWLQHPKSIDAFELKSTNGDFTKVNLLNHWTIMVFGYTRCPDVCPTSLNDLTHLADELEQHEIGAKFNYVFVSVDPEQDSLENIALYLNYFRADFIGVTGNISSLKTFSQSVGVRFASIDIAGSNNISHSVYFLLIGPDGKLHARFEPNFDTQKTANELIKLP</sequence>
<feature type="binding site" evidence="3">
    <location>
        <position position="166"/>
    </location>
    <ligand>
        <name>Cu cation</name>
        <dbReference type="ChEBI" id="CHEBI:23378"/>
    </ligand>
</feature>
<feature type="binding site" evidence="3">
    <location>
        <position position="81"/>
    </location>
    <ligand>
        <name>Cu cation</name>
        <dbReference type="ChEBI" id="CHEBI:23378"/>
    </ligand>
</feature>
<dbReference type="EMBL" id="BNCK01000005">
    <property type="protein sequence ID" value="GHF94143.1"/>
    <property type="molecule type" value="Genomic_DNA"/>
</dbReference>
<evidence type="ECO:0000256" key="2">
    <source>
        <dbReference type="ARBA" id="ARBA00023008"/>
    </source>
</evidence>
<organism evidence="6 7">
    <name type="scientific">Thalassotalea marina</name>
    <dbReference type="NCBI Taxonomy" id="1673741"/>
    <lineage>
        <taxon>Bacteria</taxon>
        <taxon>Pseudomonadati</taxon>
        <taxon>Pseudomonadota</taxon>
        <taxon>Gammaproteobacteria</taxon>
        <taxon>Alteromonadales</taxon>
        <taxon>Colwelliaceae</taxon>
        <taxon>Thalassotalea</taxon>
    </lineage>
</organism>
<evidence type="ECO:0000313" key="7">
    <source>
        <dbReference type="Proteomes" id="UP000623842"/>
    </source>
</evidence>
<gene>
    <name evidence="6" type="ORF">GCM10017161_22980</name>
</gene>
<evidence type="ECO:0000259" key="5">
    <source>
        <dbReference type="PROSITE" id="PS51352"/>
    </source>
</evidence>
<evidence type="ECO:0000256" key="3">
    <source>
        <dbReference type="PIRSR" id="PIRSR603782-1"/>
    </source>
</evidence>
<dbReference type="InterPro" id="IPR003782">
    <property type="entry name" value="SCO1/SenC"/>
</dbReference>
<dbReference type="SUPFAM" id="SSF52833">
    <property type="entry name" value="Thioredoxin-like"/>
    <property type="match status" value="1"/>
</dbReference>
<dbReference type="CDD" id="cd02968">
    <property type="entry name" value="SCO"/>
    <property type="match status" value="1"/>
</dbReference>
<accession>A0A919BII4</accession>
<evidence type="ECO:0000313" key="6">
    <source>
        <dbReference type="EMBL" id="GHF94143.1"/>
    </source>
</evidence>
<dbReference type="RefSeq" id="WP_189770635.1">
    <property type="nucleotide sequence ID" value="NZ_BNCK01000005.1"/>
</dbReference>
<comment type="caution">
    <text evidence="6">The sequence shown here is derived from an EMBL/GenBank/DDBJ whole genome shotgun (WGS) entry which is preliminary data.</text>
</comment>
<dbReference type="Gene3D" id="3.40.30.10">
    <property type="entry name" value="Glutaredoxin"/>
    <property type="match status" value="1"/>
</dbReference>
<name>A0A919BII4_9GAMM</name>
<dbReference type="PROSITE" id="PS51352">
    <property type="entry name" value="THIOREDOXIN_2"/>
    <property type="match status" value="1"/>
</dbReference>
<reference evidence="6" key="1">
    <citation type="journal article" date="2014" name="Int. J. Syst. Evol. Microbiol.">
        <title>Complete genome sequence of Corynebacterium casei LMG S-19264T (=DSM 44701T), isolated from a smear-ripened cheese.</title>
        <authorList>
            <consortium name="US DOE Joint Genome Institute (JGI-PGF)"/>
            <person name="Walter F."/>
            <person name="Albersmeier A."/>
            <person name="Kalinowski J."/>
            <person name="Ruckert C."/>
        </authorList>
    </citation>
    <scope>NUCLEOTIDE SEQUENCE</scope>
    <source>
        <strain evidence="6">KCTC 42731</strain>
    </source>
</reference>
<keyword evidence="2 3" id="KW-0186">Copper</keyword>
<dbReference type="InterPro" id="IPR036249">
    <property type="entry name" value="Thioredoxin-like_sf"/>
</dbReference>
<proteinExistence type="inferred from homology"/>
<feature type="disulfide bond" description="Redox-active" evidence="4">
    <location>
        <begin position="77"/>
        <end position="81"/>
    </location>
</feature>
<dbReference type="PANTHER" id="PTHR12151">
    <property type="entry name" value="ELECTRON TRANSPORT PROTIN SCO1/SENC FAMILY MEMBER"/>
    <property type="match status" value="1"/>
</dbReference>
<dbReference type="InterPro" id="IPR013766">
    <property type="entry name" value="Thioredoxin_domain"/>
</dbReference>
<dbReference type="AlphaFoldDB" id="A0A919BII4"/>
<comment type="similarity">
    <text evidence="1">Belongs to the SCO1/2 family.</text>
</comment>
<dbReference type="Pfam" id="PF02630">
    <property type="entry name" value="SCO1-SenC"/>
    <property type="match status" value="1"/>
</dbReference>
<protein>
    <submittedName>
        <fullName evidence="6">Copper-binding protein</fullName>
    </submittedName>
</protein>
<dbReference type="PANTHER" id="PTHR12151:SF25">
    <property type="entry name" value="LINALOOL DEHYDRATASE_ISOMERASE DOMAIN-CONTAINING PROTEIN"/>
    <property type="match status" value="1"/>
</dbReference>
<feature type="binding site" evidence="3">
    <location>
        <position position="77"/>
    </location>
    <ligand>
        <name>Cu cation</name>
        <dbReference type="ChEBI" id="CHEBI:23378"/>
    </ligand>
</feature>
<evidence type="ECO:0000256" key="1">
    <source>
        <dbReference type="ARBA" id="ARBA00010996"/>
    </source>
</evidence>
<keyword evidence="3" id="KW-0479">Metal-binding</keyword>
<keyword evidence="7" id="KW-1185">Reference proteome</keyword>
<feature type="domain" description="Thioredoxin" evidence="5">
    <location>
        <begin position="40"/>
        <end position="200"/>
    </location>
</feature>
<evidence type="ECO:0000256" key="4">
    <source>
        <dbReference type="PIRSR" id="PIRSR603782-2"/>
    </source>
</evidence>
<reference evidence="6" key="2">
    <citation type="submission" date="2020-09" db="EMBL/GenBank/DDBJ databases">
        <authorList>
            <person name="Sun Q."/>
            <person name="Kim S."/>
        </authorList>
    </citation>
    <scope>NUCLEOTIDE SEQUENCE</scope>
    <source>
        <strain evidence="6">KCTC 42731</strain>
    </source>
</reference>